<dbReference type="GO" id="GO:0003677">
    <property type="term" value="F:DNA binding"/>
    <property type="evidence" value="ECO:0007669"/>
    <property type="project" value="InterPro"/>
</dbReference>
<feature type="domain" description="HTH cro/C1-type" evidence="1">
    <location>
        <begin position="26"/>
        <end position="60"/>
    </location>
</feature>
<organism evidence="2 3">
    <name type="scientific">Paenibacillus cremeus</name>
    <dbReference type="NCBI Taxonomy" id="2163881"/>
    <lineage>
        <taxon>Bacteria</taxon>
        <taxon>Bacillati</taxon>
        <taxon>Bacillota</taxon>
        <taxon>Bacilli</taxon>
        <taxon>Bacillales</taxon>
        <taxon>Paenibacillaceae</taxon>
        <taxon>Paenibacillus</taxon>
    </lineage>
</organism>
<accession>A0A559KCR9</accession>
<evidence type="ECO:0000313" key="3">
    <source>
        <dbReference type="Proteomes" id="UP000317036"/>
    </source>
</evidence>
<proteinExistence type="predicted"/>
<evidence type="ECO:0000259" key="1">
    <source>
        <dbReference type="PROSITE" id="PS50943"/>
    </source>
</evidence>
<dbReference type="EMBL" id="VNJI01000011">
    <property type="protein sequence ID" value="TVY09903.1"/>
    <property type="molecule type" value="Genomic_DNA"/>
</dbReference>
<dbReference type="Pfam" id="PF13443">
    <property type="entry name" value="HTH_26"/>
    <property type="match status" value="1"/>
</dbReference>
<reference evidence="2 3" key="1">
    <citation type="submission" date="2019-07" db="EMBL/GenBank/DDBJ databases">
        <authorList>
            <person name="Kim J."/>
        </authorList>
    </citation>
    <scope>NUCLEOTIDE SEQUENCE [LARGE SCALE GENOMIC DNA]</scope>
    <source>
        <strain evidence="2 3">JC52</strain>
    </source>
</reference>
<dbReference type="PROSITE" id="PS50943">
    <property type="entry name" value="HTH_CROC1"/>
    <property type="match status" value="1"/>
</dbReference>
<comment type="caution">
    <text evidence="2">The sequence shown here is derived from an EMBL/GenBank/DDBJ whole genome shotgun (WGS) entry which is preliminary data.</text>
</comment>
<sequence length="71" mass="8168">MINFSPLLKTLEEQEMTFKELIESHGFSSRTLAKIRKGESITLETIDRLCSILKVPIEQVVEILNDNGEKY</sequence>
<dbReference type="OrthoDB" id="9805309at2"/>
<dbReference type="InterPro" id="IPR001387">
    <property type="entry name" value="Cro/C1-type_HTH"/>
</dbReference>
<dbReference type="SUPFAM" id="SSF47413">
    <property type="entry name" value="lambda repressor-like DNA-binding domains"/>
    <property type="match status" value="1"/>
</dbReference>
<dbReference type="Proteomes" id="UP000317036">
    <property type="component" value="Unassembled WGS sequence"/>
</dbReference>
<dbReference type="AlphaFoldDB" id="A0A559KCR9"/>
<dbReference type="Gene3D" id="1.10.260.40">
    <property type="entry name" value="lambda repressor-like DNA-binding domains"/>
    <property type="match status" value="1"/>
</dbReference>
<gene>
    <name evidence="2" type="ORF">FPZ49_11065</name>
</gene>
<keyword evidence="3" id="KW-1185">Reference proteome</keyword>
<dbReference type="RefSeq" id="WP_144846471.1">
    <property type="nucleotide sequence ID" value="NZ_VNJI01000011.1"/>
</dbReference>
<dbReference type="InterPro" id="IPR010982">
    <property type="entry name" value="Lambda_DNA-bd_dom_sf"/>
</dbReference>
<evidence type="ECO:0000313" key="2">
    <source>
        <dbReference type="EMBL" id="TVY09903.1"/>
    </source>
</evidence>
<protein>
    <submittedName>
        <fullName evidence="2">Helix-turn-helix transcriptional regulator</fullName>
    </submittedName>
</protein>
<name>A0A559KCR9_9BACL</name>